<keyword evidence="2" id="KW-0812">Transmembrane</keyword>
<keyword evidence="4" id="KW-1185">Reference proteome</keyword>
<evidence type="ECO:0000313" key="4">
    <source>
        <dbReference type="Proteomes" id="UP000319576"/>
    </source>
</evidence>
<feature type="transmembrane region" description="Helical" evidence="2">
    <location>
        <begin position="115"/>
        <end position="136"/>
    </location>
</feature>
<feature type="transmembrane region" description="Helical" evidence="2">
    <location>
        <begin position="85"/>
        <end position="109"/>
    </location>
</feature>
<feature type="transmembrane region" description="Helical" evidence="2">
    <location>
        <begin position="12"/>
        <end position="38"/>
    </location>
</feature>
<organism evidence="3 4">
    <name type="scientific">Urbifossiella limnaea</name>
    <dbReference type="NCBI Taxonomy" id="2528023"/>
    <lineage>
        <taxon>Bacteria</taxon>
        <taxon>Pseudomonadati</taxon>
        <taxon>Planctomycetota</taxon>
        <taxon>Planctomycetia</taxon>
        <taxon>Gemmatales</taxon>
        <taxon>Gemmataceae</taxon>
        <taxon>Urbifossiella</taxon>
    </lineage>
</organism>
<keyword evidence="2" id="KW-0472">Membrane</keyword>
<evidence type="ECO:0000256" key="2">
    <source>
        <dbReference type="SAM" id="Phobius"/>
    </source>
</evidence>
<dbReference type="KEGG" id="uli:ETAA1_54070"/>
<evidence type="ECO:0000256" key="1">
    <source>
        <dbReference type="SAM" id="MobiDB-lite"/>
    </source>
</evidence>
<sequence>MADPDAPPKPLHGCLLFAGLVFAGLLGFAGAVGAGVGFDAPLPVVAGIMFGVPILYVVGLVVLAVRRARASGVEMTPEQRAAWPLLAPVVGAFLLVAVLSIGGVIAAQVLGAPGWVAPVVFFAPGVLFSFLAWPYLKALPERLKRAAPSPEKAAVLTPKPPRRSELTATPAVPDAFPTVPADPSLPGREFARRLPPADLSAGCACVASSAWRCSGTASSACSFGRPCSPSSAGSPSGS</sequence>
<proteinExistence type="predicted"/>
<dbReference type="EMBL" id="CP036273">
    <property type="protein sequence ID" value="QDU23407.1"/>
    <property type="molecule type" value="Genomic_DNA"/>
</dbReference>
<keyword evidence="2" id="KW-1133">Transmembrane helix</keyword>
<dbReference type="Proteomes" id="UP000319576">
    <property type="component" value="Chromosome"/>
</dbReference>
<protein>
    <submittedName>
        <fullName evidence="3">Uncharacterized protein</fullName>
    </submittedName>
</protein>
<dbReference type="RefSeq" id="WP_145243655.1">
    <property type="nucleotide sequence ID" value="NZ_CP036273.1"/>
</dbReference>
<gene>
    <name evidence="3" type="ORF">ETAA1_54070</name>
</gene>
<dbReference type="AlphaFoldDB" id="A0A517Y0X9"/>
<feature type="region of interest" description="Disordered" evidence="1">
    <location>
        <begin position="150"/>
        <end position="173"/>
    </location>
</feature>
<evidence type="ECO:0000313" key="3">
    <source>
        <dbReference type="EMBL" id="QDU23407.1"/>
    </source>
</evidence>
<feature type="compositionally biased region" description="Low complexity" evidence="1">
    <location>
        <begin position="224"/>
        <end position="238"/>
    </location>
</feature>
<reference evidence="3 4" key="1">
    <citation type="submission" date="2019-02" db="EMBL/GenBank/DDBJ databases">
        <title>Deep-cultivation of Planctomycetes and their phenomic and genomic characterization uncovers novel biology.</title>
        <authorList>
            <person name="Wiegand S."/>
            <person name="Jogler M."/>
            <person name="Boedeker C."/>
            <person name="Pinto D."/>
            <person name="Vollmers J."/>
            <person name="Rivas-Marin E."/>
            <person name="Kohn T."/>
            <person name="Peeters S.H."/>
            <person name="Heuer A."/>
            <person name="Rast P."/>
            <person name="Oberbeckmann S."/>
            <person name="Bunk B."/>
            <person name="Jeske O."/>
            <person name="Meyerdierks A."/>
            <person name="Storesund J.E."/>
            <person name="Kallscheuer N."/>
            <person name="Luecker S."/>
            <person name="Lage O.M."/>
            <person name="Pohl T."/>
            <person name="Merkel B.J."/>
            <person name="Hornburger P."/>
            <person name="Mueller R.-W."/>
            <person name="Bruemmer F."/>
            <person name="Labrenz M."/>
            <person name="Spormann A.M."/>
            <person name="Op den Camp H."/>
            <person name="Overmann J."/>
            <person name="Amann R."/>
            <person name="Jetten M.S.M."/>
            <person name="Mascher T."/>
            <person name="Medema M.H."/>
            <person name="Devos D.P."/>
            <person name="Kaster A.-K."/>
            <person name="Ovreas L."/>
            <person name="Rohde M."/>
            <person name="Galperin M.Y."/>
            <person name="Jogler C."/>
        </authorList>
    </citation>
    <scope>NUCLEOTIDE SEQUENCE [LARGE SCALE GENOMIC DNA]</scope>
    <source>
        <strain evidence="3 4">ETA_A1</strain>
    </source>
</reference>
<name>A0A517Y0X9_9BACT</name>
<feature type="region of interest" description="Disordered" evidence="1">
    <location>
        <begin position="218"/>
        <end position="238"/>
    </location>
</feature>
<accession>A0A517Y0X9</accession>
<feature type="transmembrane region" description="Helical" evidence="2">
    <location>
        <begin position="44"/>
        <end position="65"/>
    </location>
</feature>